<dbReference type="InterPro" id="IPR002937">
    <property type="entry name" value="Amino_oxidase"/>
</dbReference>
<dbReference type="InterPro" id="IPR036188">
    <property type="entry name" value="FAD/NAD-bd_sf"/>
</dbReference>
<dbReference type="Proteomes" id="UP000660262">
    <property type="component" value="Unassembled WGS sequence"/>
</dbReference>
<feature type="compositionally biased region" description="Basic residues" evidence="1">
    <location>
        <begin position="20"/>
        <end position="33"/>
    </location>
</feature>
<accession>A0A830HWJ2</accession>
<organism evidence="3 4">
    <name type="scientific">Pycnococcus provasolii</name>
    <dbReference type="NCBI Taxonomy" id="41880"/>
    <lineage>
        <taxon>Eukaryota</taxon>
        <taxon>Viridiplantae</taxon>
        <taxon>Chlorophyta</taxon>
        <taxon>Pseudoscourfieldiophyceae</taxon>
        <taxon>Pseudoscourfieldiales</taxon>
        <taxon>Pycnococcaceae</taxon>
        <taxon>Pycnococcus</taxon>
    </lineage>
</organism>
<proteinExistence type="predicted"/>
<feature type="region of interest" description="Disordered" evidence="1">
    <location>
        <begin position="16"/>
        <end position="58"/>
    </location>
</feature>
<keyword evidence="4" id="KW-1185">Reference proteome</keyword>
<dbReference type="OrthoDB" id="7777654at2759"/>
<gene>
    <name evidence="3" type="ORF">PPROV_001028200</name>
</gene>
<protein>
    <recommendedName>
        <fullName evidence="2">Amine oxidase domain-containing protein</fullName>
    </recommendedName>
</protein>
<dbReference type="GO" id="GO:0016116">
    <property type="term" value="P:carotenoid metabolic process"/>
    <property type="evidence" value="ECO:0007669"/>
    <property type="project" value="InterPro"/>
</dbReference>
<evidence type="ECO:0000256" key="1">
    <source>
        <dbReference type="SAM" id="MobiDB-lite"/>
    </source>
</evidence>
<name>A0A830HWJ2_9CHLO</name>
<dbReference type="PANTHER" id="PTHR46313">
    <property type="match status" value="1"/>
</dbReference>
<evidence type="ECO:0000313" key="3">
    <source>
        <dbReference type="EMBL" id="GHP11554.1"/>
    </source>
</evidence>
<dbReference type="EMBL" id="BNJQ01000035">
    <property type="protein sequence ID" value="GHP11554.1"/>
    <property type="molecule type" value="Genomic_DNA"/>
</dbReference>
<feature type="domain" description="Amine oxidase" evidence="2">
    <location>
        <begin position="69"/>
        <end position="458"/>
    </location>
</feature>
<dbReference type="Pfam" id="PF01593">
    <property type="entry name" value="Amino_oxidase"/>
    <property type="match status" value="1"/>
</dbReference>
<dbReference type="AlphaFoldDB" id="A0A830HWJ2"/>
<comment type="caution">
    <text evidence="3">The sequence shown here is derived from an EMBL/GenBank/DDBJ whole genome shotgun (WGS) entry which is preliminary data.</text>
</comment>
<reference evidence="3" key="1">
    <citation type="submission" date="2020-10" db="EMBL/GenBank/DDBJ databases">
        <title>Unveiling of a novel bifunctional photoreceptor, Dualchrome1, isolated from a cosmopolitan green alga.</title>
        <authorList>
            <person name="Suzuki S."/>
            <person name="Kawachi M."/>
        </authorList>
    </citation>
    <scope>NUCLEOTIDE SEQUENCE</scope>
    <source>
        <strain evidence="3">NIES 2893</strain>
    </source>
</reference>
<sequence>MAPACIGAAPARAAGARGARGARAHRARAHRAGARVADVKTVRSPSGEGNGGGDASSSSADVVVIGAGIGGLSAASLLAKYGKKVIVCESHTEPGGAAHAWHRDGYTFESGPSLYSTMTDKYSMNPMGQVLDAIGEQENLKVVRYNEWMCHFPEPMGTFCMQLGNDSFQNKLREAFDEDAAQQFLELRRKMQPLARAAMALPVPAVRTDGAVLFTMARFLPNLLSTLPEAGKWLSRPYSEVMTDMQINNKFLRDWLDLCCFMLSGAPATMTPATEIGFMFDDWYREDATLEFPVGGSGALIDRLVAGLEKFGGELRLGAHVENVIVENDKAVGIRMRNGDVIRAETVISNASLWDTIPLVPEGALPKEWVDESLATEQCESFLHLHLGIDATGLPDDLQMHHMVVRDWDAGVDAQQNVALVSIPSVVSPDMAPPGKHVIHAYLPGTEPYDIWEGMDRRSDEYKALKKERAEVLFQAVEKAIPDVRSRIEVEMIGTPLTCARFLRRNRGTYGGRGWIKDGQDGVVNLEVNTPLDGLLCVGDSRFPGPGVPAVAAGGMVAAHSLVGALEQAKTIDRPINKVIHHRNLLTELGIQQRDELIVAVDLRLCQGLWKIGQCFEDKLGRRPCDAAHYNPEYFNRDGAIVLAHGLVVEMVGATGGGALLIEGEVSRAQQQVVQGIVVVVLQKVLNLPLNLECVPRECCRIYDEAADYRESRQQLAPVIVAVDERECGTVRDSRGGLLNFLCAVRVVERGHTSAAAGTEISIEIAGLPP</sequence>
<evidence type="ECO:0000259" key="2">
    <source>
        <dbReference type="Pfam" id="PF01593"/>
    </source>
</evidence>
<dbReference type="GO" id="GO:0016491">
    <property type="term" value="F:oxidoreductase activity"/>
    <property type="evidence" value="ECO:0007669"/>
    <property type="project" value="InterPro"/>
</dbReference>
<dbReference type="SUPFAM" id="SSF51905">
    <property type="entry name" value="FAD/NAD(P)-binding domain"/>
    <property type="match status" value="1"/>
</dbReference>
<dbReference type="InterPro" id="IPR045892">
    <property type="entry name" value="CrtISO-like"/>
</dbReference>
<dbReference type="PANTHER" id="PTHR46313:SF1">
    <property type="entry name" value="FAD_NAD(P)-BINDING OXIDOREDUCTASE FAMILY PROTEIN"/>
    <property type="match status" value="1"/>
</dbReference>
<evidence type="ECO:0000313" key="4">
    <source>
        <dbReference type="Proteomes" id="UP000660262"/>
    </source>
</evidence>
<dbReference type="Gene3D" id="3.50.50.60">
    <property type="entry name" value="FAD/NAD(P)-binding domain"/>
    <property type="match status" value="2"/>
</dbReference>